<accession>A1WFU2</accession>
<dbReference type="STRING" id="391735.Veis_0717"/>
<dbReference type="eggNOG" id="ENOG5032HF7">
    <property type="taxonomic scope" value="Bacteria"/>
</dbReference>
<evidence type="ECO:0000313" key="2">
    <source>
        <dbReference type="Proteomes" id="UP000000374"/>
    </source>
</evidence>
<dbReference type="RefSeq" id="WP_011808513.1">
    <property type="nucleotide sequence ID" value="NC_008786.1"/>
</dbReference>
<gene>
    <name evidence="1" type="ordered locus">Veis_0717</name>
</gene>
<dbReference type="HOGENOM" id="CLU_101791_1_0_4"/>
<dbReference type="InterPro" id="IPR014942">
    <property type="entry name" value="AbiEii"/>
</dbReference>
<keyword evidence="2" id="KW-1185">Reference proteome</keyword>
<dbReference type="KEGG" id="vei:Veis_0717"/>
<organism evidence="1 2">
    <name type="scientific">Verminephrobacter eiseniae (strain EF01-2)</name>
    <dbReference type="NCBI Taxonomy" id="391735"/>
    <lineage>
        <taxon>Bacteria</taxon>
        <taxon>Pseudomonadati</taxon>
        <taxon>Pseudomonadota</taxon>
        <taxon>Betaproteobacteria</taxon>
        <taxon>Burkholderiales</taxon>
        <taxon>Comamonadaceae</taxon>
        <taxon>Verminephrobacter</taxon>
    </lineage>
</organism>
<evidence type="ECO:0000313" key="1">
    <source>
        <dbReference type="EMBL" id="ABM56499.1"/>
    </source>
</evidence>
<dbReference type="OrthoDB" id="9013441at2"/>
<dbReference type="EMBL" id="CP000542">
    <property type="protein sequence ID" value="ABM56499.1"/>
    <property type="molecule type" value="Genomic_DNA"/>
</dbReference>
<dbReference type="AlphaFoldDB" id="A1WFU2"/>
<name>A1WFU2_VEREI</name>
<protein>
    <recommendedName>
        <fullName evidence="3">Nucleotidyl transferase AbiEii/AbiGii toxin family protein</fullName>
    </recommendedName>
</protein>
<dbReference type="Proteomes" id="UP000000374">
    <property type="component" value="Chromosome"/>
</dbReference>
<dbReference type="GeneID" id="76459409"/>
<dbReference type="Pfam" id="PF08843">
    <property type="entry name" value="AbiEii"/>
    <property type="match status" value="1"/>
</dbReference>
<reference evidence="2" key="1">
    <citation type="submission" date="2006-12" db="EMBL/GenBank/DDBJ databases">
        <title>Complete sequence of chromosome 1 of Verminephrobacter eiseniae EF01-2.</title>
        <authorList>
            <person name="Copeland A."/>
            <person name="Lucas S."/>
            <person name="Lapidus A."/>
            <person name="Barry K."/>
            <person name="Detter J.C."/>
            <person name="Glavina del Rio T."/>
            <person name="Dalin E."/>
            <person name="Tice H."/>
            <person name="Pitluck S."/>
            <person name="Chertkov O."/>
            <person name="Brettin T."/>
            <person name="Bruce D."/>
            <person name="Han C."/>
            <person name="Tapia R."/>
            <person name="Gilna P."/>
            <person name="Schmutz J."/>
            <person name="Larimer F."/>
            <person name="Land M."/>
            <person name="Hauser L."/>
            <person name="Kyrpides N."/>
            <person name="Kim E."/>
            <person name="Stahl D."/>
            <person name="Richardson P."/>
        </authorList>
    </citation>
    <scope>NUCLEOTIDE SEQUENCE [LARGE SCALE GENOMIC DNA]</scope>
    <source>
        <strain evidence="2">EF01-2</strain>
    </source>
</reference>
<sequence>MTKVDFRREGSWRSLWPKALGLMLHLEEATIEPQWTFGGGTVLMLRFDHRFSKDIDLFVPDPQYLGHVNPRLGGPAEELTSEYEESAEFIKLQLPEGEIDVVVGAPLTAPNFEIVEYERRPIRVETSAEIIAKKMWHRGDQAKARDLFDLCAVATFEPDAIEVARPFMRRHAAAFLRRLDARAEMAELEFDEIEASSFRMSFRECLVLAHTILDPL</sequence>
<evidence type="ECO:0008006" key="3">
    <source>
        <dbReference type="Google" id="ProtNLM"/>
    </source>
</evidence>
<proteinExistence type="predicted"/>